<evidence type="ECO:0000256" key="2">
    <source>
        <dbReference type="ARBA" id="ARBA00022722"/>
    </source>
</evidence>
<organism evidence="5 6">
    <name type="scientific">Flectobacillus longus</name>
    <dbReference type="NCBI Taxonomy" id="2984207"/>
    <lineage>
        <taxon>Bacteria</taxon>
        <taxon>Pseudomonadati</taxon>
        <taxon>Bacteroidota</taxon>
        <taxon>Cytophagia</taxon>
        <taxon>Cytophagales</taxon>
        <taxon>Flectobacillaceae</taxon>
        <taxon>Flectobacillus</taxon>
    </lineage>
</organism>
<evidence type="ECO:0000259" key="4">
    <source>
        <dbReference type="SMART" id="SM00990"/>
    </source>
</evidence>
<protein>
    <submittedName>
        <fullName evidence="5">VRR-NUC domain-containing protein</fullName>
    </submittedName>
</protein>
<dbReference type="InterPro" id="IPR011856">
    <property type="entry name" value="tRNA_endonuc-like_dom_sf"/>
</dbReference>
<dbReference type="SMART" id="SM00990">
    <property type="entry name" value="VRR_NUC"/>
    <property type="match status" value="1"/>
</dbReference>
<evidence type="ECO:0000313" key="5">
    <source>
        <dbReference type="EMBL" id="MDI9863990.1"/>
    </source>
</evidence>
<dbReference type="Proteomes" id="UP001236569">
    <property type="component" value="Unassembled WGS sequence"/>
</dbReference>
<gene>
    <name evidence="5" type="ORF">QM480_06625</name>
</gene>
<evidence type="ECO:0000256" key="3">
    <source>
        <dbReference type="ARBA" id="ARBA00022801"/>
    </source>
</evidence>
<comment type="cofactor">
    <cofactor evidence="1">
        <name>Mg(2+)</name>
        <dbReference type="ChEBI" id="CHEBI:18420"/>
    </cofactor>
</comment>
<accession>A0ABT6YK68</accession>
<dbReference type="RefSeq" id="WP_283369224.1">
    <property type="nucleotide sequence ID" value="NZ_JASHID010000003.1"/>
</dbReference>
<dbReference type="Gene3D" id="3.40.1350.10">
    <property type="match status" value="1"/>
</dbReference>
<keyword evidence="3" id="KW-0378">Hydrolase</keyword>
<comment type="caution">
    <text evidence="5">The sequence shown here is derived from an EMBL/GenBank/DDBJ whole genome shotgun (WGS) entry which is preliminary data.</text>
</comment>
<name>A0ABT6YK68_9BACT</name>
<reference evidence="5 6" key="1">
    <citation type="submission" date="2023-05" db="EMBL/GenBank/DDBJ databases">
        <title>Novel species of genus Flectobacillus isolated from stream in China.</title>
        <authorList>
            <person name="Lu H."/>
        </authorList>
    </citation>
    <scope>NUCLEOTIDE SEQUENCE [LARGE SCALE GENOMIC DNA]</scope>
    <source>
        <strain evidence="5 6">DC10W</strain>
    </source>
</reference>
<feature type="domain" description="VRR-NUC" evidence="4">
    <location>
        <begin position="1"/>
        <end position="112"/>
    </location>
</feature>
<dbReference type="InterPro" id="IPR014883">
    <property type="entry name" value="VRR_NUC"/>
</dbReference>
<evidence type="ECO:0000313" key="6">
    <source>
        <dbReference type="Proteomes" id="UP001236569"/>
    </source>
</evidence>
<evidence type="ECO:0000256" key="1">
    <source>
        <dbReference type="ARBA" id="ARBA00001946"/>
    </source>
</evidence>
<dbReference type="EMBL" id="JASHID010000003">
    <property type="protein sequence ID" value="MDI9863990.1"/>
    <property type="molecule type" value="Genomic_DNA"/>
</dbReference>
<keyword evidence="6" id="KW-1185">Reference proteome</keyword>
<sequence>MSHQKIRKVKNRPEQDLQIQCVTWFRYQYPSEILIHIPNGGKRSKVEAARFKEMGVLAGFPDLALFRKSNQYGALFIEMKASAKHETSDSQASMINSLNTLGYKAVVVSDFETFRRVVNDYLRKQF</sequence>
<dbReference type="Pfam" id="PF08774">
    <property type="entry name" value="VRR_NUC"/>
    <property type="match status" value="1"/>
</dbReference>
<keyword evidence="2" id="KW-0540">Nuclease</keyword>
<proteinExistence type="predicted"/>